<sequence>MARTTRASARSKSTASQSKVTKVSKTPKVPKAPRRAACDSCFKKKIQCDAESPQCNWCLHHNLACTYTRLKKSTGRDTVWEDAAKLNLVSARNSTAARATLTMAFNDGVFMTPEEEQNWIGSCTGETVDHAKLYAIELPWSNPCSGARSHSSSPELPSRPVVEKYVKVYCSSYQSRVFPVISKALFTETLDLAYGPTDVFGSDSAKSCVYAFLSVIYLFGLNGNLVEAHDCETYARAAQGFMASLVCEMTLSGLQSIIMLIQHQYFLGDLQAAAVSVSIASRLLFSLRAHTMSPCDRTYHKSVAEHHLRDLFWLCYSFDKDICLRIGQPPCINDTHCDLTLPIDYARLQESNMQRETRSNTDDTLPLFPFDLRLSMIKSNVYQALYSINAAKKPASEILSSIRILDQELEQWRQSLHPDIRPTLSFHDETPVSRGLNTQAIMLRLAYYHCVALIHQAIDRCRGCQIRDLVSSAMLVTNVNQSTLSFLEVAMPVLAGECFWVVIFYAVTAVLALFRAILKNPLGSGLMKTLRGVPKLMRKVPVRTPTLGVIFHGHFLNTFTTELVRLAECAIAKADQDARGSP</sequence>
<organism evidence="1 2">
    <name type="scientific">Aspergillus aculeatinus CBS 121060</name>
    <dbReference type="NCBI Taxonomy" id="1448322"/>
    <lineage>
        <taxon>Eukaryota</taxon>
        <taxon>Fungi</taxon>
        <taxon>Dikarya</taxon>
        <taxon>Ascomycota</taxon>
        <taxon>Pezizomycotina</taxon>
        <taxon>Eurotiomycetes</taxon>
        <taxon>Eurotiomycetidae</taxon>
        <taxon>Eurotiales</taxon>
        <taxon>Aspergillaceae</taxon>
        <taxon>Aspergillus</taxon>
        <taxon>Aspergillus subgen. Circumdati</taxon>
    </lineage>
</organism>
<gene>
    <name evidence="1" type="ORF">BO66DRAFT_46585</name>
</gene>
<proteinExistence type="predicted"/>
<keyword evidence="2" id="KW-1185">Reference proteome</keyword>
<accession>A0ACD1HDK5</accession>
<name>A0ACD1HDK5_9EURO</name>
<dbReference type="EMBL" id="KZ824947">
    <property type="protein sequence ID" value="RAH71682.1"/>
    <property type="molecule type" value="Genomic_DNA"/>
</dbReference>
<reference evidence="1" key="1">
    <citation type="submission" date="2018-02" db="EMBL/GenBank/DDBJ databases">
        <title>The genomes of Aspergillus section Nigri reveals drivers in fungal speciation.</title>
        <authorList>
            <consortium name="DOE Joint Genome Institute"/>
            <person name="Vesth T.C."/>
            <person name="Nybo J."/>
            <person name="Theobald S."/>
            <person name="Brandl J."/>
            <person name="Frisvad J.C."/>
            <person name="Nielsen K.F."/>
            <person name="Lyhne E.K."/>
            <person name="Kogle M.E."/>
            <person name="Kuo A."/>
            <person name="Riley R."/>
            <person name="Clum A."/>
            <person name="Nolan M."/>
            <person name="Lipzen A."/>
            <person name="Salamov A."/>
            <person name="Henrissat B."/>
            <person name="Wiebenga A."/>
            <person name="De vries R.P."/>
            <person name="Grigoriev I.V."/>
            <person name="Mortensen U.H."/>
            <person name="Andersen M.R."/>
            <person name="Baker S.E."/>
        </authorList>
    </citation>
    <scope>NUCLEOTIDE SEQUENCE</scope>
    <source>
        <strain evidence="1">CBS 121060</strain>
    </source>
</reference>
<dbReference type="Proteomes" id="UP000249661">
    <property type="component" value="Unassembled WGS sequence"/>
</dbReference>
<evidence type="ECO:0000313" key="2">
    <source>
        <dbReference type="Proteomes" id="UP000249661"/>
    </source>
</evidence>
<protein>
    <submittedName>
        <fullName evidence="1">Uncharacterized protein</fullName>
    </submittedName>
</protein>
<evidence type="ECO:0000313" key="1">
    <source>
        <dbReference type="EMBL" id="RAH71682.1"/>
    </source>
</evidence>